<sequence length="69" mass="7652">MDITQAPCERWVSARLRLQGPPSFGWGASPSQVRGGVFVLWTHANSTTQVQLRATFRCTEPPAKLVLEL</sequence>
<dbReference type="Proteomes" id="UP000235392">
    <property type="component" value="Unassembled WGS sequence"/>
</dbReference>
<dbReference type="AlphaFoldDB" id="A0A2N5SHU5"/>
<organism evidence="1 2">
    <name type="scientific">Puccinia coronata f. sp. avenae</name>
    <dbReference type="NCBI Taxonomy" id="200324"/>
    <lineage>
        <taxon>Eukaryota</taxon>
        <taxon>Fungi</taxon>
        <taxon>Dikarya</taxon>
        <taxon>Basidiomycota</taxon>
        <taxon>Pucciniomycotina</taxon>
        <taxon>Pucciniomycetes</taxon>
        <taxon>Pucciniales</taxon>
        <taxon>Pucciniaceae</taxon>
        <taxon>Puccinia</taxon>
    </lineage>
</organism>
<dbReference type="EMBL" id="PGCI01000873">
    <property type="protein sequence ID" value="PLW12807.1"/>
    <property type="molecule type" value="Genomic_DNA"/>
</dbReference>
<evidence type="ECO:0000313" key="1">
    <source>
        <dbReference type="EMBL" id="PLW12807.1"/>
    </source>
</evidence>
<accession>A0A2N5SHU5</accession>
<evidence type="ECO:0000313" key="2">
    <source>
        <dbReference type="Proteomes" id="UP000235392"/>
    </source>
</evidence>
<gene>
    <name evidence="1" type="ORF">PCASD_21874</name>
</gene>
<reference evidence="1 2" key="1">
    <citation type="submission" date="2017-11" db="EMBL/GenBank/DDBJ databases">
        <title>De novo assembly and phasing of dikaryotic genomes from two isolates of Puccinia coronata f. sp. avenae, the causal agent of oat crown rust.</title>
        <authorList>
            <person name="Miller M.E."/>
            <person name="Zhang Y."/>
            <person name="Omidvar V."/>
            <person name="Sperschneider J."/>
            <person name="Schwessinger B."/>
            <person name="Raley C."/>
            <person name="Palmer J.M."/>
            <person name="Garnica D."/>
            <person name="Upadhyaya N."/>
            <person name="Rathjen J."/>
            <person name="Taylor J.M."/>
            <person name="Park R.F."/>
            <person name="Dodds P.N."/>
            <person name="Hirsch C.D."/>
            <person name="Kianian S.F."/>
            <person name="Figueroa M."/>
        </authorList>
    </citation>
    <scope>NUCLEOTIDE SEQUENCE [LARGE SCALE GENOMIC DNA]</scope>
    <source>
        <strain evidence="1">12SD80</strain>
    </source>
</reference>
<protein>
    <submittedName>
        <fullName evidence="1">Uncharacterized protein</fullName>
    </submittedName>
</protein>
<proteinExistence type="predicted"/>
<name>A0A2N5SHU5_9BASI</name>
<comment type="caution">
    <text evidence="1">The sequence shown here is derived from an EMBL/GenBank/DDBJ whole genome shotgun (WGS) entry which is preliminary data.</text>
</comment>